<dbReference type="Pfam" id="PF18738">
    <property type="entry name" value="HEPN_DZIP3"/>
    <property type="match status" value="1"/>
</dbReference>
<feature type="chain" id="PRO_5032692587" description="DZIP3-like HEPN domain-containing protein" evidence="1">
    <location>
        <begin position="22"/>
        <end position="370"/>
    </location>
</feature>
<evidence type="ECO:0000313" key="4">
    <source>
        <dbReference type="Proteomes" id="UP000596742"/>
    </source>
</evidence>
<keyword evidence="4" id="KW-1185">Reference proteome</keyword>
<keyword evidence="1" id="KW-0732">Signal</keyword>
<sequence length="370" mass="43011">MGMIVLNVLVSVLYDLLKKDATTYMRPRSESDVTYLYDILRKSNKNVPSNSSNRQWGPWGGKWQDIQKTDLAIGDDIERIRLTRNEIFQSSEFILEDKRYNELCGIIGDILNRFDQHNQPSPEFYTDQMNKILTKTISEEEVKDVRHRCRAGVMASSSSLTVSGSLRTNYARIGHATQQLFPDILQELITIVEPSHRLSHDVNTDWYLSNNLRHNEWLMINNVVTKGYANFDIPFIYKLVRNLKQVTKPTQGWDKLAPCTAEVTPGDDIERIRRFRNDILHRGNAQVTDSELSQFFSEFKDIAGRLEKYLRKCPGEYVDKFVDLETCCMDEKTSDIYIRRLDELKKSDEDSKTRLHAVEKDVDALKKRSK</sequence>
<evidence type="ECO:0000313" key="3">
    <source>
        <dbReference type="EMBL" id="VDI62798.1"/>
    </source>
</evidence>
<feature type="signal peptide" evidence="1">
    <location>
        <begin position="1"/>
        <end position="21"/>
    </location>
</feature>
<reference evidence="3" key="1">
    <citation type="submission" date="2018-11" db="EMBL/GenBank/DDBJ databases">
        <authorList>
            <person name="Alioto T."/>
            <person name="Alioto T."/>
        </authorList>
    </citation>
    <scope>NUCLEOTIDE SEQUENCE</scope>
</reference>
<evidence type="ECO:0000256" key="1">
    <source>
        <dbReference type="SAM" id="SignalP"/>
    </source>
</evidence>
<dbReference type="EMBL" id="UYJE01008295">
    <property type="protein sequence ID" value="VDI62798.1"/>
    <property type="molecule type" value="Genomic_DNA"/>
</dbReference>
<proteinExistence type="predicted"/>
<protein>
    <recommendedName>
        <fullName evidence="2">DZIP3-like HEPN domain-containing protein</fullName>
    </recommendedName>
</protein>
<gene>
    <name evidence="3" type="ORF">MGAL_10B015538</name>
</gene>
<comment type="caution">
    <text evidence="3">The sequence shown here is derived from an EMBL/GenBank/DDBJ whole genome shotgun (WGS) entry which is preliminary data.</text>
</comment>
<name>A0A8B6GEP8_MYTGA</name>
<evidence type="ECO:0000259" key="2">
    <source>
        <dbReference type="Pfam" id="PF18738"/>
    </source>
</evidence>
<dbReference type="AlphaFoldDB" id="A0A8B6GEP8"/>
<feature type="domain" description="DZIP3-like HEPN" evidence="2">
    <location>
        <begin position="228"/>
        <end position="336"/>
    </location>
</feature>
<dbReference type="OrthoDB" id="6113695at2759"/>
<accession>A0A8B6GEP8</accession>
<dbReference type="InterPro" id="IPR041249">
    <property type="entry name" value="HEPN_DZIP3"/>
</dbReference>
<organism evidence="3 4">
    <name type="scientific">Mytilus galloprovincialis</name>
    <name type="common">Mediterranean mussel</name>
    <dbReference type="NCBI Taxonomy" id="29158"/>
    <lineage>
        <taxon>Eukaryota</taxon>
        <taxon>Metazoa</taxon>
        <taxon>Spiralia</taxon>
        <taxon>Lophotrochozoa</taxon>
        <taxon>Mollusca</taxon>
        <taxon>Bivalvia</taxon>
        <taxon>Autobranchia</taxon>
        <taxon>Pteriomorphia</taxon>
        <taxon>Mytilida</taxon>
        <taxon>Mytiloidea</taxon>
        <taxon>Mytilidae</taxon>
        <taxon>Mytilinae</taxon>
        <taxon>Mytilus</taxon>
    </lineage>
</organism>
<dbReference type="Proteomes" id="UP000596742">
    <property type="component" value="Unassembled WGS sequence"/>
</dbReference>